<dbReference type="EMBL" id="BGZK01000917">
    <property type="protein sequence ID" value="GBP65032.1"/>
    <property type="molecule type" value="Genomic_DNA"/>
</dbReference>
<evidence type="ECO:0000256" key="1">
    <source>
        <dbReference type="SAM" id="MobiDB-lite"/>
    </source>
</evidence>
<sequence>MEITPLICIQVKELKIFREPTSRPHSSHSFPQSSGEVRAILEPALLGRGGAWAARPDQARQTPARPPRPPPAPPATSAPPADELAPSRSK</sequence>
<feature type="region of interest" description="Disordered" evidence="1">
    <location>
        <begin position="48"/>
        <end position="90"/>
    </location>
</feature>
<dbReference type="Proteomes" id="UP000299102">
    <property type="component" value="Unassembled WGS sequence"/>
</dbReference>
<evidence type="ECO:0000313" key="2">
    <source>
        <dbReference type="EMBL" id="GBP65032.1"/>
    </source>
</evidence>
<protein>
    <submittedName>
        <fullName evidence="2">Uncharacterized protein</fullName>
    </submittedName>
</protein>
<feature type="compositionally biased region" description="Pro residues" evidence="1">
    <location>
        <begin position="64"/>
        <end position="77"/>
    </location>
</feature>
<proteinExistence type="predicted"/>
<feature type="compositionally biased region" description="Low complexity" evidence="1">
    <location>
        <begin position="51"/>
        <end position="63"/>
    </location>
</feature>
<evidence type="ECO:0000313" key="3">
    <source>
        <dbReference type="Proteomes" id="UP000299102"/>
    </source>
</evidence>
<dbReference type="AlphaFoldDB" id="A0A4C1XPU7"/>
<organism evidence="2 3">
    <name type="scientific">Eumeta variegata</name>
    <name type="common">Bagworm moth</name>
    <name type="synonym">Eumeta japonica</name>
    <dbReference type="NCBI Taxonomy" id="151549"/>
    <lineage>
        <taxon>Eukaryota</taxon>
        <taxon>Metazoa</taxon>
        <taxon>Ecdysozoa</taxon>
        <taxon>Arthropoda</taxon>
        <taxon>Hexapoda</taxon>
        <taxon>Insecta</taxon>
        <taxon>Pterygota</taxon>
        <taxon>Neoptera</taxon>
        <taxon>Endopterygota</taxon>
        <taxon>Lepidoptera</taxon>
        <taxon>Glossata</taxon>
        <taxon>Ditrysia</taxon>
        <taxon>Tineoidea</taxon>
        <taxon>Psychidae</taxon>
        <taxon>Oiketicinae</taxon>
        <taxon>Eumeta</taxon>
    </lineage>
</organism>
<comment type="caution">
    <text evidence="2">The sequence shown here is derived from an EMBL/GenBank/DDBJ whole genome shotgun (WGS) entry which is preliminary data.</text>
</comment>
<name>A0A4C1XPU7_EUMVA</name>
<keyword evidence="3" id="KW-1185">Reference proteome</keyword>
<reference evidence="2 3" key="1">
    <citation type="journal article" date="2019" name="Commun. Biol.">
        <title>The bagworm genome reveals a unique fibroin gene that provides high tensile strength.</title>
        <authorList>
            <person name="Kono N."/>
            <person name="Nakamura H."/>
            <person name="Ohtoshi R."/>
            <person name="Tomita M."/>
            <person name="Numata K."/>
            <person name="Arakawa K."/>
        </authorList>
    </citation>
    <scope>NUCLEOTIDE SEQUENCE [LARGE SCALE GENOMIC DNA]</scope>
</reference>
<accession>A0A4C1XPU7</accession>
<gene>
    <name evidence="2" type="ORF">EVAR_43139_1</name>
</gene>